<name>A0A0F5HRE0_BACTR</name>
<dbReference type="SUPFAM" id="SSF54211">
    <property type="entry name" value="Ribosomal protein S5 domain 2-like"/>
    <property type="match status" value="1"/>
</dbReference>
<comment type="caution">
    <text evidence="7">The sequence shown here is derived from an EMBL/GenBank/DDBJ whole genome shotgun (WGS) entry which is preliminary data.</text>
</comment>
<dbReference type="HAMAP" id="MF_00532_B">
    <property type="entry name" value="Ribosomal_uS9_B"/>
    <property type="match status" value="1"/>
</dbReference>
<dbReference type="InterPro" id="IPR000754">
    <property type="entry name" value="Ribosomal_uS9"/>
</dbReference>
<evidence type="ECO:0000256" key="3">
    <source>
        <dbReference type="ARBA" id="ARBA00023274"/>
    </source>
</evidence>
<dbReference type="GO" id="GO:0022627">
    <property type="term" value="C:cytosolic small ribosomal subunit"/>
    <property type="evidence" value="ECO:0007669"/>
    <property type="project" value="TreeGrafter"/>
</dbReference>
<reference evidence="7" key="1">
    <citation type="submission" date="2015-02" db="EMBL/GenBank/DDBJ databases">
        <title>Genome Assembly of Bacillaceae bacterium MTCC 8252.</title>
        <authorList>
            <person name="Verma A."/>
            <person name="Khatri I."/>
            <person name="Mual P."/>
            <person name="Subramanian S."/>
            <person name="Krishnamurthi S."/>
        </authorList>
    </citation>
    <scope>NUCLEOTIDE SEQUENCE [LARGE SCALE GENOMIC DNA]</scope>
    <source>
        <strain evidence="7">MTCC 8252</strain>
    </source>
</reference>
<dbReference type="InterPro" id="IPR014721">
    <property type="entry name" value="Ribsml_uS5_D2-typ_fold_subgr"/>
</dbReference>
<evidence type="ECO:0000313" key="8">
    <source>
        <dbReference type="Proteomes" id="UP000031563"/>
    </source>
</evidence>
<keyword evidence="2 5" id="KW-0689">Ribosomal protein</keyword>
<dbReference type="PANTHER" id="PTHR21569:SF1">
    <property type="entry name" value="SMALL RIBOSOMAL SUBUNIT PROTEIN US9M"/>
    <property type="match status" value="1"/>
</dbReference>
<comment type="similarity">
    <text evidence="1 5 6">Belongs to the universal ribosomal protein uS9 family.</text>
</comment>
<dbReference type="EMBL" id="JWIR02000078">
    <property type="protein sequence ID" value="KKB34900.1"/>
    <property type="molecule type" value="Genomic_DNA"/>
</dbReference>
<sequence>MAQVQYIGTGRRKSSVARVRLVPGDGKVIINGRDVESYIPFETLRTVIKQPLVATETAGSYDVYVNVNGGGYTGQAGAIRHGIARALLQADPEYRPTLKSAGYLTRDARMKERKKYGLKGARRAPQFSKR</sequence>
<gene>
    <name evidence="5" type="primary">rpsI</name>
    <name evidence="7" type="ORF">QY95_03726</name>
</gene>
<dbReference type="RefSeq" id="WP_039234487.1">
    <property type="nucleotide sequence ID" value="NZ_JWIQ02000046.1"/>
</dbReference>
<accession>A0A0F5HPB9</accession>
<proteinExistence type="inferred from homology"/>
<keyword evidence="3 5" id="KW-0687">Ribonucleoprotein</keyword>
<dbReference type="PANTHER" id="PTHR21569">
    <property type="entry name" value="RIBOSOMAL PROTEIN S9"/>
    <property type="match status" value="1"/>
</dbReference>
<dbReference type="InterPro" id="IPR023035">
    <property type="entry name" value="Ribosomal_uS9_bac/plastid"/>
</dbReference>
<evidence type="ECO:0000256" key="4">
    <source>
        <dbReference type="ARBA" id="ARBA00035259"/>
    </source>
</evidence>
<dbReference type="STRING" id="1221996.QY95_03726"/>
<evidence type="ECO:0000256" key="2">
    <source>
        <dbReference type="ARBA" id="ARBA00022980"/>
    </source>
</evidence>
<evidence type="ECO:0000313" key="7">
    <source>
        <dbReference type="EMBL" id="KKB34900.1"/>
    </source>
</evidence>
<dbReference type="NCBIfam" id="NF001099">
    <property type="entry name" value="PRK00132.1"/>
    <property type="match status" value="1"/>
</dbReference>
<dbReference type="InterPro" id="IPR020568">
    <property type="entry name" value="Ribosomal_Su5_D2-typ_SF"/>
</dbReference>
<organism evidence="7 8">
    <name type="scientific">Bacillus thermotolerans</name>
    <name type="common">Quasibacillus thermotolerans</name>
    <dbReference type="NCBI Taxonomy" id="1221996"/>
    <lineage>
        <taxon>Bacteria</taxon>
        <taxon>Bacillati</taxon>
        <taxon>Bacillota</taxon>
        <taxon>Bacilli</taxon>
        <taxon>Bacillales</taxon>
        <taxon>Bacillaceae</taxon>
        <taxon>Bacillus</taxon>
    </lineage>
</organism>
<dbReference type="Pfam" id="PF00380">
    <property type="entry name" value="Ribosomal_S9"/>
    <property type="match status" value="1"/>
</dbReference>
<evidence type="ECO:0000256" key="6">
    <source>
        <dbReference type="RuleBase" id="RU003815"/>
    </source>
</evidence>
<dbReference type="FunFam" id="3.30.230.10:FF:000001">
    <property type="entry name" value="30S ribosomal protein S9"/>
    <property type="match status" value="1"/>
</dbReference>
<protein>
    <recommendedName>
        <fullName evidence="4 5">Small ribosomal subunit protein uS9</fullName>
    </recommendedName>
</protein>
<dbReference type="AlphaFoldDB" id="A0A0F5HRE0"/>
<evidence type="ECO:0000256" key="1">
    <source>
        <dbReference type="ARBA" id="ARBA00005251"/>
    </source>
</evidence>
<dbReference type="Gene3D" id="3.30.230.10">
    <property type="match status" value="1"/>
</dbReference>
<dbReference type="GO" id="GO:0003735">
    <property type="term" value="F:structural constituent of ribosome"/>
    <property type="evidence" value="ECO:0007669"/>
    <property type="project" value="InterPro"/>
</dbReference>
<evidence type="ECO:0000256" key="5">
    <source>
        <dbReference type="HAMAP-Rule" id="MF_00532"/>
    </source>
</evidence>
<dbReference type="GO" id="GO:0003723">
    <property type="term" value="F:RNA binding"/>
    <property type="evidence" value="ECO:0007669"/>
    <property type="project" value="TreeGrafter"/>
</dbReference>
<accession>A0A0F5HRE0</accession>
<dbReference type="PROSITE" id="PS00360">
    <property type="entry name" value="RIBOSOMAL_S9"/>
    <property type="match status" value="1"/>
</dbReference>
<keyword evidence="8" id="KW-1185">Reference proteome</keyword>
<dbReference type="GO" id="GO:0006412">
    <property type="term" value="P:translation"/>
    <property type="evidence" value="ECO:0007669"/>
    <property type="project" value="UniProtKB-UniRule"/>
</dbReference>
<dbReference type="OrthoDB" id="9803965at2"/>
<dbReference type="InterPro" id="IPR020574">
    <property type="entry name" value="Ribosomal_uS9_CS"/>
</dbReference>
<dbReference type="Proteomes" id="UP000031563">
    <property type="component" value="Unassembled WGS sequence"/>
</dbReference>